<keyword evidence="3 6" id="KW-0812">Transmembrane</keyword>
<dbReference type="OrthoDB" id="9802121at2"/>
<evidence type="ECO:0000256" key="3">
    <source>
        <dbReference type="ARBA" id="ARBA00022692"/>
    </source>
</evidence>
<evidence type="ECO:0000256" key="6">
    <source>
        <dbReference type="SAM" id="Phobius"/>
    </source>
</evidence>
<protein>
    <recommendedName>
        <fullName evidence="8">DUF423 domain-containing protein</fullName>
    </recommendedName>
</protein>
<organism evidence="7">
    <name type="scientific">Desertifilum tharense IPPAS B-1220</name>
    <dbReference type="NCBI Taxonomy" id="1781255"/>
    <lineage>
        <taxon>Bacteria</taxon>
        <taxon>Bacillati</taxon>
        <taxon>Cyanobacteriota</taxon>
        <taxon>Cyanophyceae</taxon>
        <taxon>Desertifilales</taxon>
        <taxon>Desertifilaceae</taxon>
        <taxon>Desertifilum</taxon>
    </lineage>
</organism>
<dbReference type="AlphaFoldDB" id="A0A1E5QPR9"/>
<evidence type="ECO:0008006" key="8">
    <source>
        <dbReference type="Google" id="ProtNLM"/>
    </source>
</evidence>
<comment type="subcellular location">
    <subcellularLocation>
        <location evidence="1">Membrane</location>
        <topology evidence="1">Multi-pass membrane protein</topology>
    </subcellularLocation>
</comment>
<dbReference type="RefSeq" id="WP_069965750.1">
    <property type="nucleotide sequence ID" value="NZ_CM124774.1"/>
</dbReference>
<gene>
    <name evidence="7" type="ORF">BH720_03375</name>
</gene>
<name>A0A1E5QPR9_9CYAN</name>
<comment type="similarity">
    <text evidence="2">Belongs to the UPF0382 family.</text>
</comment>
<keyword evidence="4 6" id="KW-1133">Transmembrane helix</keyword>
<dbReference type="EMBL" id="MJGC01000035">
    <property type="protein sequence ID" value="OEJ76611.1"/>
    <property type="molecule type" value="Genomic_DNA"/>
</dbReference>
<keyword evidence="5 6" id="KW-0472">Membrane</keyword>
<dbReference type="Pfam" id="PF04241">
    <property type="entry name" value="DUF423"/>
    <property type="match status" value="1"/>
</dbReference>
<evidence type="ECO:0000313" key="7">
    <source>
        <dbReference type="EMBL" id="OEJ76611.1"/>
    </source>
</evidence>
<sequence length="125" mass="13172">MSKIFLFAAAIFAGLSVAMGAFGSHALKTALSDRALEIFETGTRYEMYHALGLLAIALLLSQTPNGHFWLIAAGYAFIVGIFLFSGSLYALSMTGIKGMGAITPLGGIAFLLGWGCLAIAAWSFK</sequence>
<feature type="transmembrane region" description="Helical" evidence="6">
    <location>
        <begin position="68"/>
        <end position="90"/>
    </location>
</feature>
<dbReference type="InterPro" id="IPR006696">
    <property type="entry name" value="DUF423"/>
</dbReference>
<evidence type="ECO:0000256" key="1">
    <source>
        <dbReference type="ARBA" id="ARBA00004141"/>
    </source>
</evidence>
<accession>A0A1E5QPR9</accession>
<evidence type="ECO:0000256" key="5">
    <source>
        <dbReference type="ARBA" id="ARBA00023136"/>
    </source>
</evidence>
<evidence type="ECO:0000256" key="2">
    <source>
        <dbReference type="ARBA" id="ARBA00009694"/>
    </source>
</evidence>
<feature type="transmembrane region" description="Helical" evidence="6">
    <location>
        <begin position="44"/>
        <end position="61"/>
    </location>
</feature>
<comment type="caution">
    <text evidence="7">The sequence shown here is derived from an EMBL/GenBank/DDBJ whole genome shotgun (WGS) entry which is preliminary data.</text>
</comment>
<proteinExistence type="inferred from homology"/>
<evidence type="ECO:0000256" key="4">
    <source>
        <dbReference type="ARBA" id="ARBA00022989"/>
    </source>
</evidence>
<dbReference type="PANTHER" id="PTHR43461:SF1">
    <property type="entry name" value="TRANSMEMBRANE PROTEIN 256"/>
    <property type="match status" value="1"/>
</dbReference>
<feature type="transmembrane region" description="Helical" evidence="6">
    <location>
        <begin position="102"/>
        <end position="124"/>
    </location>
</feature>
<reference evidence="7" key="1">
    <citation type="submission" date="2016-09" db="EMBL/GenBank/DDBJ databases">
        <title>Draft genome of thermotolerant cyanobacterium Desertifilum sp. strain IPPAS B-1220.</title>
        <authorList>
            <person name="Sinetova M.A."/>
            <person name="Bolakhan K."/>
            <person name="Zayadan B.K."/>
            <person name="Mironov K.S."/>
            <person name="Ustinova V."/>
            <person name="Kupriyanova E.V."/>
            <person name="Sidorov R.A."/>
            <person name="Skrypnik A.N."/>
            <person name="Gogoleva N.E."/>
            <person name="Gogolev Y.V."/>
            <person name="Los D.A."/>
        </authorList>
    </citation>
    <scope>NUCLEOTIDE SEQUENCE [LARGE SCALE GENOMIC DNA]</scope>
    <source>
        <strain evidence="7">IPPAS B-1220</strain>
    </source>
</reference>
<dbReference type="GO" id="GO:0005886">
    <property type="term" value="C:plasma membrane"/>
    <property type="evidence" value="ECO:0007669"/>
    <property type="project" value="TreeGrafter"/>
</dbReference>
<dbReference type="STRING" id="1781255.BH720_03375"/>
<dbReference type="PANTHER" id="PTHR43461">
    <property type="entry name" value="TRANSMEMBRANE PROTEIN 256"/>
    <property type="match status" value="1"/>
</dbReference>